<evidence type="ECO:0000313" key="3">
    <source>
        <dbReference type="Proteomes" id="UP000830434"/>
    </source>
</evidence>
<gene>
    <name evidence="2" type="ORF">M0R88_11055</name>
</gene>
<dbReference type="InterPro" id="IPR055771">
    <property type="entry name" value="DUF7347"/>
</dbReference>
<accession>A0A8U0IE78</accession>
<evidence type="ECO:0000259" key="1">
    <source>
        <dbReference type="Pfam" id="PF24038"/>
    </source>
</evidence>
<evidence type="ECO:0000313" key="2">
    <source>
        <dbReference type="EMBL" id="UPV99064.1"/>
    </source>
</evidence>
<dbReference type="SUPFAM" id="SSF46785">
    <property type="entry name" value="Winged helix' DNA-binding domain"/>
    <property type="match status" value="1"/>
</dbReference>
<dbReference type="Proteomes" id="UP000830434">
    <property type="component" value="Chromosome"/>
</dbReference>
<sequence length="101" mass="10923">MATGESAADLARVFGLLSDETRLDIVRALAERRFEKSDDACLSFSELRGRVGARDAGRFNYHLGQLRGSLVEKTPEGYLLTDEGVTVGALVLDANPLARLA</sequence>
<organism evidence="2 3">
    <name type="scientific">Halorussus gelatinilyticus</name>
    <dbReference type="NCBI Taxonomy" id="2937524"/>
    <lineage>
        <taxon>Archaea</taxon>
        <taxon>Methanobacteriati</taxon>
        <taxon>Methanobacteriota</taxon>
        <taxon>Stenosarchaea group</taxon>
        <taxon>Halobacteria</taxon>
        <taxon>Halobacteriales</taxon>
        <taxon>Haladaptataceae</taxon>
        <taxon>Halorussus</taxon>
    </lineage>
</organism>
<dbReference type="InterPro" id="IPR036390">
    <property type="entry name" value="WH_DNA-bd_sf"/>
</dbReference>
<feature type="domain" description="DUF7347" evidence="1">
    <location>
        <begin position="12"/>
        <end position="88"/>
    </location>
</feature>
<dbReference type="Pfam" id="PF24038">
    <property type="entry name" value="DUF7347"/>
    <property type="match status" value="1"/>
</dbReference>
<dbReference type="Gene3D" id="1.10.10.10">
    <property type="entry name" value="Winged helix-like DNA-binding domain superfamily/Winged helix DNA-binding domain"/>
    <property type="match status" value="1"/>
</dbReference>
<dbReference type="KEGG" id="haxz:M0R88_11055"/>
<reference evidence="2" key="1">
    <citation type="submission" date="2022-04" db="EMBL/GenBank/DDBJ databases">
        <title>Diverse halophilic archaea isolated from saline environments.</title>
        <authorList>
            <person name="Cui H.-L."/>
        </authorList>
    </citation>
    <scope>NUCLEOTIDE SEQUENCE</scope>
    <source>
        <strain evidence="2">XZYJT40</strain>
    </source>
</reference>
<proteinExistence type="predicted"/>
<dbReference type="AlphaFoldDB" id="A0A8U0IE78"/>
<dbReference type="InterPro" id="IPR036388">
    <property type="entry name" value="WH-like_DNA-bd_sf"/>
</dbReference>
<name>A0A8U0IE78_9EURY</name>
<keyword evidence="3" id="KW-1185">Reference proteome</keyword>
<protein>
    <submittedName>
        <fullName evidence="2">Helix-turn-helix domain-containing protein</fullName>
    </submittedName>
</protein>
<dbReference type="EMBL" id="CP096658">
    <property type="protein sequence ID" value="UPV99064.1"/>
    <property type="molecule type" value="Genomic_DNA"/>
</dbReference>